<dbReference type="PROSITE" id="PS51404">
    <property type="entry name" value="DYP_PEROXIDASE"/>
    <property type="match status" value="1"/>
</dbReference>
<evidence type="ECO:0000313" key="8">
    <source>
        <dbReference type="Proteomes" id="UP001596189"/>
    </source>
</evidence>
<dbReference type="InterPro" id="IPR006314">
    <property type="entry name" value="Dyp_peroxidase"/>
</dbReference>
<evidence type="ECO:0000256" key="5">
    <source>
        <dbReference type="ARBA" id="ARBA00023004"/>
    </source>
</evidence>
<dbReference type="PANTHER" id="PTHR30521:SF5">
    <property type="entry name" value="BLR4509 PROTEIN"/>
    <property type="match status" value="1"/>
</dbReference>
<dbReference type="GO" id="GO:0004601">
    <property type="term" value="F:peroxidase activity"/>
    <property type="evidence" value="ECO:0007669"/>
    <property type="project" value="UniProtKB-KW"/>
</dbReference>
<evidence type="ECO:0000256" key="4">
    <source>
        <dbReference type="ARBA" id="ARBA00023002"/>
    </source>
</evidence>
<name>A0ABW1JAT9_9ACTN</name>
<comment type="caution">
    <text evidence="7">The sequence shown here is derived from an EMBL/GenBank/DDBJ whole genome shotgun (WGS) entry which is preliminary data.</text>
</comment>
<protein>
    <submittedName>
        <fullName evidence="7">Dyp-type peroxidase</fullName>
    </submittedName>
</protein>
<accession>A0ABW1JAT9</accession>
<comment type="cofactor">
    <cofactor evidence="1">
        <name>heme b</name>
        <dbReference type="ChEBI" id="CHEBI:60344"/>
    </cofactor>
</comment>
<dbReference type="Proteomes" id="UP001596189">
    <property type="component" value="Unassembled WGS sequence"/>
</dbReference>
<evidence type="ECO:0000256" key="2">
    <source>
        <dbReference type="ARBA" id="ARBA00022559"/>
    </source>
</evidence>
<keyword evidence="3" id="KW-0479">Metal-binding</keyword>
<dbReference type="InterPro" id="IPR011008">
    <property type="entry name" value="Dimeric_a/b-barrel"/>
</dbReference>
<evidence type="ECO:0000313" key="7">
    <source>
        <dbReference type="EMBL" id="MFC6006042.1"/>
    </source>
</evidence>
<keyword evidence="4" id="KW-0560">Oxidoreductase</keyword>
<dbReference type="SUPFAM" id="SSF54909">
    <property type="entry name" value="Dimeric alpha+beta barrel"/>
    <property type="match status" value="1"/>
</dbReference>
<evidence type="ECO:0000256" key="1">
    <source>
        <dbReference type="ARBA" id="ARBA00001970"/>
    </source>
</evidence>
<comment type="similarity">
    <text evidence="6">Belongs to the DyP-type peroxidase family.</text>
</comment>
<sequence>MTATATRDLDLADIQGLVLRGHGALPEATFLLLEVRESAAAGTVLADWAGRVTSALERVQDSAIQVALTAEGVRALAGDGVTAGFSQQFTTGMATAYRSRLLGDQGDDGPATWDWGGPTTPTVHVLVLVYAASAAALTQLQTELVAQAEGSGLALAGELATDTLGPNEPFGFHDGISQPLLTGLPGASDPPGAVRSGEFVLGYPNEYGQLTERPLLADSADPERLLPRADGAADLGRNGSYLVLRQLEQHVDAFHEYLADATRRSDGSADPAAAALLGAQLVGRWPSGAPLTLDPQQDNPTHAEANEFGYHANDADGLGCPIGAHVRRANPRDALAPKPGTASSLDVNRRHRILRRGRAYRTQREDGTVEQGLYFLCLNANLARQFEFIQHSWLNDPGFNLLDDASDPLVGVRVGTGRGAGATFSAPATPVRRRYRDLPQFVRVRGGGYFFLPGISALRWLATRAAAGPGAAT</sequence>
<dbReference type="EMBL" id="JBHSRD010000002">
    <property type="protein sequence ID" value="MFC6006042.1"/>
    <property type="molecule type" value="Genomic_DNA"/>
</dbReference>
<organism evidence="7 8">
    <name type="scientific">Angustibacter luteus</name>
    <dbReference type="NCBI Taxonomy" id="658456"/>
    <lineage>
        <taxon>Bacteria</taxon>
        <taxon>Bacillati</taxon>
        <taxon>Actinomycetota</taxon>
        <taxon>Actinomycetes</taxon>
        <taxon>Kineosporiales</taxon>
        <taxon>Kineosporiaceae</taxon>
    </lineage>
</organism>
<dbReference type="NCBIfam" id="TIGR01413">
    <property type="entry name" value="Dyp_perox_fam"/>
    <property type="match status" value="1"/>
</dbReference>
<proteinExistence type="inferred from homology"/>
<keyword evidence="2 7" id="KW-0575">Peroxidase</keyword>
<reference evidence="8" key="1">
    <citation type="journal article" date="2019" name="Int. J. Syst. Evol. Microbiol.">
        <title>The Global Catalogue of Microorganisms (GCM) 10K type strain sequencing project: providing services to taxonomists for standard genome sequencing and annotation.</title>
        <authorList>
            <consortium name="The Broad Institute Genomics Platform"/>
            <consortium name="The Broad Institute Genome Sequencing Center for Infectious Disease"/>
            <person name="Wu L."/>
            <person name="Ma J."/>
        </authorList>
    </citation>
    <scope>NUCLEOTIDE SEQUENCE [LARGE SCALE GENOMIC DNA]</scope>
    <source>
        <strain evidence="8">KACC 14249</strain>
    </source>
</reference>
<dbReference type="PANTHER" id="PTHR30521">
    <property type="entry name" value="DEFERROCHELATASE/PEROXIDASE"/>
    <property type="match status" value="1"/>
</dbReference>
<keyword evidence="5" id="KW-0408">Iron</keyword>
<gene>
    <name evidence="7" type="ORF">ACFQDO_02770</name>
</gene>
<keyword evidence="8" id="KW-1185">Reference proteome</keyword>
<evidence type="ECO:0000256" key="6">
    <source>
        <dbReference type="ARBA" id="ARBA00025737"/>
    </source>
</evidence>
<dbReference type="RefSeq" id="WP_345716907.1">
    <property type="nucleotide sequence ID" value="NZ_BAABFP010000005.1"/>
</dbReference>
<evidence type="ECO:0000256" key="3">
    <source>
        <dbReference type="ARBA" id="ARBA00022723"/>
    </source>
</evidence>